<protein>
    <submittedName>
        <fullName evidence="4">DUF5060 domain-containing protein</fullName>
    </submittedName>
</protein>
<dbReference type="InterPro" id="IPR013783">
    <property type="entry name" value="Ig-like_fold"/>
</dbReference>
<evidence type="ECO:0000313" key="4">
    <source>
        <dbReference type="EMBL" id="WOK05707.1"/>
    </source>
</evidence>
<gene>
    <name evidence="4" type="ORF">RT717_21765</name>
</gene>
<feature type="domain" description="DUF5060" evidence="3">
    <location>
        <begin position="29"/>
        <end position="111"/>
    </location>
</feature>
<keyword evidence="1" id="KW-0732">Signal</keyword>
<dbReference type="InterPro" id="IPR024749">
    <property type="entry name" value="Collagen-bd_put"/>
</dbReference>
<dbReference type="Gene3D" id="3.20.20.80">
    <property type="entry name" value="Glycosidases"/>
    <property type="match status" value="1"/>
</dbReference>
<evidence type="ECO:0000256" key="1">
    <source>
        <dbReference type="SAM" id="SignalP"/>
    </source>
</evidence>
<feature type="signal peptide" evidence="1">
    <location>
        <begin position="1"/>
        <end position="24"/>
    </location>
</feature>
<feature type="domain" description="Putative collagen-binding" evidence="2">
    <location>
        <begin position="529"/>
        <end position="606"/>
    </location>
</feature>
<sequence length="610" mass="67980">MHKLSASLLSAALFLALLTNCTQKEPLQATKWDKLTLSFAGPETAEDAADNPFTDYRLNVVFSKGLKKMLVPGYYAADGNAGESSAAAGNVWKVHFRPDEEGEWIYQVSFRKGANIAVDDDPQAGEPVAFDGEEGKLIVAAGNYQLPDLRAKGRLTYVRERYLQFQETGEYFLKGGADSPEDLLGYADFDGTYKGTAGENRSGEAENKATLHNYAPHAADWKAGDPIWQGGKGKNLIGAINYLASKGMNSIYFLTMNIGGDGKDVWPYTGYDERSRFDCSKLDQWEVVFDHMERKGIMLHIVTQETENEKLLDDGDTGPQRKLYYRELIARFGHHLAVTWNMGEENGPASFSPNGQTTEQQKAMTDYFKTHDPYQNYVVIHTHSHKELRHEMFDRLLGHPSLDGPSIQIGYIGDAHDDTKRWVKNSAEADHPWIVNIDEIGPANRGLDPDDRTDNNQDTVRVAVLWGNLMAGGGGVEWYFGYLNHNNDLGCEDWRSRDRMWNYTKVGLDFFQRYLPFAEMESHDELSGENTYCLAKPGEVYAVFLPLGGEASIDLAGAEGSYSVSWYNPRTGGELQQTDIKTVEGGEVRSLGNPPSEPEKDWAVLVKAGG</sequence>
<evidence type="ECO:0000259" key="3">
    <source>
        <dbReference type="Pfam" id="PF16586"/>
    </source>
</evidence>
<dbReference type="InterPro" id="IPR032260">
    <property type="entry name" value="DUF5060"/>
</dbReference>
<dbReference type="Gene3D" id="2.60.40.10">
    <property type="entry name" value="Immunoglobulins"/>
    <property type="match status" value="1"/>
</dbReference>
<keyword evidence="5" id="KW-1185">Reference proteome</keyword>
<reference evidence="4 5" key="1">
    <citation type="journal article" date="2023" name="Microbiol. Resour. Announc.">
        <title>Complete Genome Sequence of Imperialibacter roseus strain P4T.</title>
        <authorList>
            <person name="Tizabi D.R."/>
            <person name="Bachvaroff T."/>
            <person name="Hill R.T."/>
        </authorList>
    </citation>
    <scope>NUCLEOTIDE SEQUENCE [LARGE SCALE GENOMIC DNA]</scope>
    <source>
        <strain evidence="4 5">P4T</strain>
    </source>
</reference>
<evidence type="ECO:0000259" key="2">
    <source>
        <dbReference type="Pfam" id="PF12904"/>
    </source>
</evidence>
<dbReference type="RefSeq" id="WP_317488464.1">
    <property type="nucleotide sequence ID" value="NZ_CP136051.1"/>
</dbReference>
<name>A0ABZ0IQ46_9BACT</name>
<proteinExistence type="predicted"/>
<feature type="chain" id="PRO_5047510539" evidence="1">
    <location>
        <begin position="25"/>
        <end position="610"/>
    </location>
</feature>
<accession>A0ABZ0IQ46</accession>
<evidence type="ECO:0000313" key="5">
    <source>
        <dbReference type="Proteomes" id="UP001302349"/>
    </source>
</evidence>
<dbReference type="EMBL" id="CP136051">
    <property type="protein sequence ID" value="WOK05707.1"/>
    <property type="molecule type" value="Genomic_DNA"/>
</dbReference>
<dbReference type="Pfam" id="PF16586">
    <property type="entry name" value="DUF5060"/>
    <property type="match status" value="1"/>
</dbReference>
<organism evidence="4 5">
    <name type="scientific">Imperialibacter roseus</name>
    <dbReference type="NCBI Taxonomy" id="1324217"/>
    <lineage>
        <taxon>Bacteria</taxon>
        <taxon>Pseudomonadati</taxon>
        <taxon>Bacteroidota</taxon>
        <taxon>Cytophagia</taxon>
        <taxon>Cytophagales</taxon>
        <taxon>Flammeovirgaceae</taxon>
        <taxon>Imperialibacter</taxon>
    </lineage>
</organism>
<dbReference type="Proteomes" id="UP001302349">
    <property type="component" value="Chromosome"/>
</dbReference>
<dbReference type="Pfam" id="PF12904">
    <property type="entry name" value="Collagen_bind_2"/>
    <property type="match status" value="1"/>
</dbReference>